<evidence type="ECO:0000313" key="1">
    <source>
        <dbReference type="EMBL" id="PRQ06086.1"/>
    </source>
</evidence>
<gene>
    <name evidence="1" type="ORF">ENSA7_42260</name>
</gene>
<evidence type="ECO:0000313" key="2">
    <source>
        <dbReference type="Proteomes" id="UP000238823"/>
    </source>
</evidence>
<organism evidence="1 2">
    <name type="scientific">Enhygromyxa salina</name>
    <dbReference type="NCBI Taxonomy" id="215803"/>
    <lineage>
        <taxon>Bacteria</taxon>
        <taxon>Pseudomonadati</taxon>
        <taxon>Myxococcota</taxon>
        <taxon>Polyangia</taxon>
        <taxon>Nannocystales</taxon>
        <taxon>Nannocystaceae</taxon>
        <taxon>Enhygromyxa</taxon>
    </lineage>
</organism>
<dbReference type="Proteomes" id="UP000238823">
    <property type="component" value="Unassembled WGS sequence"/>
</dbReference>
<accession>A0A2S9YM30</accession>
<dbReference type="SUPFAM" id="SSF48452">
    <property type="entry name" value="TPR-like"/>
    <property type="match status" value="1"/>
</dbReference>
<comment type="caution">
    <text evidence="1">The sequence shown here is derived from an EMBL/GenBank/DDBJ whole genome shotgun (WGS) entry which is preliminary data.</text>
</comment>
<sequence>MVYAGLMPDRGSLKLRWVFVCALPLWGCDREVELEHPEPVAAELTCEGASALTRVWTPTRRAELDTALQQVPGEWPQQLLGILDDRVATRGELWQRSYERACAQDQRQIQRCLDIQVWEFDAIVALATAHSEHAAGMWAEIDAVLRDADACEDRSEPSFDAPGLSPTAARAWASLRLLLNASDYAAAGEAVAALERDETIMQTPAYALPVAVTEMVVALSGEDAERASAALAQAQALAAGLGGRAQMTLAQAHAIAASSRHDEPAMLSALDQSVAAARAQPDPWLLFLQLRNSGRIRVQLGDAAGAVEPLAEAVSLSTRLAGAENPHTAEVQISLAQAQLGLDRVETGYDLLTQARDSFVNTLGPDHPQTIASVEAIGQLFMTAGRPGEAQYAYLDLLEIYGDLYGPKDWRTALVKLAIGDSLMAMEQHEGARTMYMEALVPLVQGLGADDRAVIRTSIHLGIAELALGNLDVAHDHCRRGADLAKALAEGDPLITEAKACMDHLAAARSPKPKRKR</sequence>
<protein>
    <recommendedName>
        <fullName evidence="3">Tetratricopeptide repeat protein</fullName>
    </recommendedName>
</protein>
<dbReference type="AlphaFoldDB" id="A0A2S9YM30"/>
<evidence type="ECO:0008006" key="3">
    <source>
        <dbReference type="Google" id="ProtNLM"/>
    </source>
</evidence>
<dbReference type="Gene3D" id="1.25.40.10">
    <property type="entry name" value="Tetratricopeptide repeat domain"/>
    <property type="match status" value="1"/>
</dbReference>
<reference evidence="1 2" key="1">
    <citation type="submission" date="2018-03" db="EMBL/GenBank/DDBJ databases">
        <title>Draft Genome Sequences of the Obligatory Marine Myxobacteria Enhygromyxa salina SWB007.</title>
        <authorList>
            <person name="Poehlein A."/>
            <person name="Moghaddam J.A."/>
            <person name="Harms H."/>
            <person name="Alanjari M."/>
            <person name="Koenig G.M."/>
            <person name="Daniel R."/>
            <person name="Schaeberle T.F."/>
        </authorList>
    </citation>
    <scope>NUCLEOTIDE SEQUENCE [LARGE SCALE GENOMIC DNA]</scope>
    <source>
        <strain evidence="1 2">SWB007</strain>
    </source>
</reference>
<dbReference type="EMBL" id="PVNL01000084">
    <property type="protein sequence ID" value="PRQ06086.1"/>
    <property type="molecule type" value="Genomic_DNA"/>
</dbReference>
<proteinExistence type="predicted"/>
<name>A0A2S9YM30_9BACT</name>
<dbReference type="InterPro" id="IPR011990">
    <property type="entry name" value="TPR-like_helical_dom_sf"/>
</dbReference>